<evidence type="ECO:0000313" key="8">
    <source>
        <dbReference type="EMBL" id="EDS30445.1"/>
    </source>
</evidence>
<evidence type="ECO:0000313" key="9">
    <source>
        <dbReference type="EnsemblMetazoa" id="CPIJ007902-PA"/>
    </source>
</evidence>
<keyword evidence="1" id="KW-0147">Chitin-binding</keyword>
<dbReference type="PANTHER" id="PTHR23301:SF0">
    <property type="entry name" value="CHITIN-BINDING TYPE-2 DOMAIN-CONTAINING PROTEIN-RELATED"/>
    <property type="match status" value="1"/>
</dbReference>
<dbReference type="Gene3D" id="2.170.140.10">
    <property type="entry name" value="Chitin binding domain"/>
    <property type="match status" value="4"/>
</dbReference>
<dbReference type="AlphaFoldDB" id="B0WLF2"/>
<reference evidence="8" key="1">
    <citation type="submission" date="2007-03" db="EMBL/GenBank/DDBJ databases">
        <title>Annotation of Culex pipiens quinquefasciatus.</title>
        <authorList>
            <consortium name="The Broad Institute Genome Sequencing Platform"/>
            <person name="Atkinson P.W."/>
            <person name="Hemingway J."/>
            <person name="Christensen B.M."/>
            <person name="Higgs S."/>
            <person name="Kodira C."/>
            <person name="Hannick L."/>
            <person name="Megy K."/>
            <person name="O'Leary S."/>
            <person name="Pearson M."/>
            <person name="Haas B.J."/>
            <person name="Mauceli E."/>
            <person name="Wortman J.R."/>
            <person name="Lee N.H."/>
            <person name="Guigo R."/>
            <person name="Stanke M."/>
            <person name="Alvarado L."/>
            <person name="Amedeo P."/>
            <person name="Antoine C.H."/>
            <person name="Arensburger P."/>
            <person name="Bidwell S.L."/>
            <person name="Crawford M."/>
            <person name="Camaro F."/>
            <person name="Devon K."/>
            <person name="Engels R."/>
            <person name="Hammond M."/>
            <person name="Howarth C."/>
            <person name="Koehrsen M."/>
            <person name="Lawson D."/>
            <person name="Montgomery P."/>
            <person name="Nene V."/>
            <person name="Nusbaum C."/>
            <person name="Puiu D."/>
            <person name="Romero-Severson J."/>
            <person name="Severson D.W."/>
            <person name="Shumway M."/>
            <person name="Sisk P."/>
            <person name="Stolte C."/>
            <person name="Zeng Q."/>
            <person name="Eisenstadt E."/>
            <person name="Fraser-Liggett C."/>
            <person name="Strausberg R."/>
            <person name="Galagan J."/>
            <person name="Birren B."/>
            <person name="Collins F.H."/>
        </authorList>
    </citation>
    <scope>NUCLEOTIDE SEQUENCE [LARGE SCALE GENOMIC DNA]</scope>
    <source>
        <strain evidence="8">JHB</strain>
    </source>
</reference>
<feature type="signal peptide" evidence="6">
    <location>
        <begin position="1"/>
        <end position="22"/>
    </location>
</feature>
<evidence type="ECO:0000256" key="1">
    <source>
        <dbReference type="ARBA" id="ARBA00022669"/>
    </source>
</evidence>
<feature type="domain" description="Chitin-binding type-2" evidence="7">
    <location>
        <begin position="256"/>
        <end position="306"/>
    </location>
</feature>
<keyword evidence="10" id="KW-1185">Reference proteome</keyword>
<feature type="domain" description="Chitin-binding type-2" evidence="7">
    <location>
        <begin position="189"/>
        <end position="244"/>
    </location>
</feature>
<keyword evidence="2 6" id="KW-0732">Signal</keyword>
<keyword evidence="3" id="KW-0677">Repeat</keyword>
<evidence type="ECO:0000256" key="4">
    <source>
        <dbReference type="ARBA" id="ARBA00023157"/>
    </source>
</evidence>
<dbReference type="InterPro" id="IPR036508">
    <property type="entry name" value="Chitin-bd_dom_sf"/>
</dbReference>
<feature type="domain" description="Chitin-binding type-2" evidence="7">
    <location>
        <begin position="102"/>
        <end position="160"/>
    </location>
</feature>
<dbReference type="VEuPathDB" id="VectorBase:CQUJHB006346"/>
<evidence type="ECO:0000259" key="7">
    <source>
        <dbReference type="PROSITE" id="PS50940"/>
    </source>
</evidence>
<protein>
    <recommendedName>
        <fullName evidence="7">Chitin-binding type-2 domain-containing protein</fullName>
    </recommendedName>
</protein>
<dbReference type="OrthoDB" id="6020543at2759"/>
<dbReference type="PANTHER" id="PTHR23301">
    <property type="entry name" value="CHITIN BINDING PERITROPHIN-A"/>
    <property type="match status" value="1"/>
</dbReference>
<dbReference type="OMA" id="CHEEDSA"/>
<evidence type="ECO:0000256" key="5">
    <source>
        <dbReference type="ARBA" id="ARBA00023180"/>
    </source>
</evidence>
<evidence type="ECO:0000256" key="6">
    <source>
        <dbReference type="SAM" id="SignalP"/>
    </source>
</evidence>
<dbReference type="Proteomes" id="UP000002320">
    <property type="component" value="Unassembled WGS sequence"/>
</dbReference>
<dbReference type="GO" id="GO:0008061">
    <property type="term" value="F:chitin binding"/>
    <property type="evidence" value="ECO:0007669"/>
    <property type="project" value="UniProtKB-KW"/>
</dbReference>
<keyword evidence="4" id="KW-1015">Disulfide bond</keyword>
<dbReference type="KEGG" id="cqu:CpipJ_CPIJ007902"/>
<sequence length="335" mass="36762">MVIKWVLGVLAFTVGLQHGVESAGICGTAAIRPHWSDCRKFIECGEETNVVFQCPERSFFNPVTLVCDYAMYHECHEEDSADIGFYATRNFMEAMPGLLISDDTCNQLPLGAKFVNPEDCSQFYHCSPSGPVLFQCPGNLLFDSRTNVCNWPQKVEDCSGITPGPTPNPTPGEGIGECAPNCIPDGRCPNGCLLDFIFLPYPGSCSLYLACEDGCACIRQCEKGLYWSDRLQRCVPRYESECEDPIPLPCPECEENPACPDVDDPDLPTILPLPDRCDGYLKCREGYACLVECPYGLNFNQETGQCEDGPCVTTPPIITTPRSQSSEGILENALG</sequence>
<evidence type="ECO:0000313" key="10">
    <source>
        <dbReference type="Proteomes" id="UP000002320"/>
    </source>
</evidence>
<dbReference type="PROSITE" id="PS50940">
    <property type="entry name" value="CHIT_BIND_II"/>
    <property type="match status" value="4"/>
</dbReference>
<proteinExistence type="predicted"/>
<dbReference type="EnsemblMetazoa" id="CPIJ007902-RA">
    <property type="protein sequence ID" value="CPIJ007902-PA"/>
    <property type="gene ID" value="CPIJ007902"/>
</dbReference>
<dbReference type="VEuPathDB" id="VectorBase:CPIJ007902"/>
<dbReference type="HOGENOM" id="CLU_062693_0_0_1"/>
<dbReference type="InParanoid" id="B0WLF2"/>
<dbReference type="SUPFAM" id="SSF57625">
    <property type="entry name" value="Invertebrate chitin-binding proteins"/>
    <property type="match status" value="4"/>
</dbReference>
<dbReference type="GO" id="GO:0005576">
    <property type="term" value="C:extracellular region"/>
    <property type="evidence" value="ECO:0007669"/>
    <property type="project" value="InterPro"/>
</dbReference>
<dbReference type="Pfam" id="PF01607">
    <property type="entry name" value="CBM_14"/>
    <property type="match status" value="4"/>
</dbReference>
<dbReference type="InterPro" id="IPR051940">
    <property type="entry name" value="Chitin_bind-dev_reg"/>
</dbReference>
<dbReference type="SMART" id="SM00494">
    <property type="entry name" value="ChtBD2"/>
    <property type="match status" value="4"/>
</dbReference>
<dbReference type="eggNOG" id="ENOG502RTJA">
    <property type="taxonomic scope" value="Eukaryota"/>
</dbReference>
<accession>B0WLF2</accession>
<dbReference type="InterPro" id="IPR002557">
    <property type="entry name" value="Chitin-bd_dom"/>
</dbReference>
<gene>
    <name evidence="9" type="primary">6040065</name>
    <name evidence="8" type="ORF">CpipJ_CPIJ007902</name>
</gene>
<evidence type="ECO:0000256" key="3">
    <source>
        <dbReference type="ARBA" id="ARBA00022737"/>
    </source>
</evidence>
<organism>
    <name type="scientific">Culex quinquefasciatus</name>
    <name type="common">Southern house mosquito</name>
    <name type="synonym">Culex pungens</name>
    <dbReference type="NCBI Taxonomy" id="7176"/>
    <lineage>
        <taxon>Eukaryota</taxon>
        <taxon>Metazoa</taxon>
        <taxon>Ecdysozoa</taxon>
        <taxon>Arthropoda</taxon>
        <taxon>Hexapoda</taxon>
        <taxon>Insecta</taxon>
        <taxon>Pterygota</taxon>
        <taxon>Neoptera</taxon>
        <taxon>Endopterygota</taxon>
        <taxon>Diptera</taxon>
        <taxon>Nematocera</taxon>
        <taxon>Culicoidea</taxon>
        <taxon>Culicidae</taxon>
        <taxon>Culicinae</taxon>
        <taxon>Culicini</taxon>
        <taxon>Culex</taxon>
        <taxon>Culex</taxon>
    </lineage>
</organism>
<feature type="chain" id="PRO_5014566803" description="Chitin-binding type-2 domain-containing protein" evidence="6">
    <location>
        <begin position="23"/>
        <end position="335"/>
    </location>
</feature>
<dbReference type="EMBL" id="DS231984">
    <property type="protein sequence ID" value="EDS30445.1"/>
    <property type="molecule type" value="Genomic_DNA"/>
</dbReference>
<reference evidence="9" key="2">
    <citation type="submission" date="2021-02" db="UniProtKB">
        <authorList>
            <consortium name="EnsemblMetazoa"/>
        </authorList>
    </citation>
    <scope>IDENTIFICATION</scope>
    <source>
        <strain evidence="9">JHB</strain>
    </source>
</reference>
<feature type="domain" description="Chitin-binding type-2" evidence="7">
    <location>
        <begin position="23"/>
        <end position="77"/>
    </location>
</feature>
<keyword evidence="5" id="KW-0325">Glycoprotein</keyword>
<evidence type="ECO:0000256" key="2">
    <source>
        <dbReference type="ARBA" id="ARBA00022729"/>
    </source>
</evidence>
<name>B0WLF2_CULQU</name>